<gene>
    <name evidence="1" type="ORF">S01H1_64022</name>
</gene>
<reference evidence="1" key="1">
    <citation type="journal article" date="2014" name="Front. Microbiol.">
        <title>High frequency of phylogenetically diverse reductive dehalogenase-homologous genes in deep subseafloor sedimentary metagenomes.</title>
        <authorList>
            <person name="Kawai M."/>
            <person name="Futagami T."/>
            <person name="Toyoda A."/>
            <person name="Takaki Y."/>
            <person name="Nishi S."/>
            <person name="Hori S."/>
            <person name="Arai W."/>
            <person name="Tsubouchi T."/>
            <person name="Morono Y."/>
            <person name="Uchiyama I."/>
            <person name="Ito T."/>
            <person name="Fujiyama A."/>
            <person name="Inagaki F."/>
            <person name="Takami H."/>
        </authorList>
    </citation>
    <scope>NUCLEOTIDE SEQUENCE</scope>
    <source>
        <strain evidence="1">Expedition CK06-06</strain>
    </source>
</reference>
<dbReference type="EMBL" id="BARS01042175">
    <property type="protein sequence ID" value="GAG40058.1"/>
    <property type="molecule type" value="Genomic_DNA"/>
</dbReference>
<dbReference type="AlphaFoldDB" id="X0XTW5"/>
<proteinExistence type="predicted"/>
<accession>X0XTW5</accession>
<comment type="caution">
    <text evidence="1">The sequence shown here is derived from an EMBL/GenBank/DDBJ whole genome shotgun (WGS) entry which is preliminary data.</text>
</comment>
<organism evidence="1">
    <name type="scientific">marine sediment metagenome</name>
    <dbReference type="NCBI Taxonomy" id="412755"/>
    <lineage>
        <taxon>unclassified sequences</taxon>
        <taxon>metagenomes</taxon>
        <taxon>ecological metagenomes</taxon>
    </lineage>
</organism>
<name>X0XTW5_9ZZZZ</name>
<sequence>MESKKGTIIKTARDNMPDGINCVETTLCTVTVPTFANFNNAIIATRGMLIKIIPT</sequence>
<protein>
    <submittedName>
        <fullName evidence="1">Uncharacterized protein</fullName>
    </submittedName>
</protein>
<evidence type="ECO:0000313" key="1">
    <source>
        <dbReference type="EMBL" id="GAG40058.1"/>
    </source>
</evidence>